<dbReference type="NCBIfam" id="TIGR00254">
    <property type="entry name" value="GGDEF"/>
    <property type="match status" value="1"/>
</dbReference>
<feature type="domain" description="PAS" evidence="5">
    <location>
        <begin position="96"/>
        <end position="165"/>
    </location>
</feature>
<sequence>MAEPACPRAPDAQDLPPSRQSAQSVPSVDWPAEVTRLNKIIRVLMDRAERSTSVQGSDFSLFQTAIMLEEQVRQRTVELEAALRENERTNRSLRESEARFRAVVNQSLVGIVIIEDQQFSYTNARFNEIFGYEDDEIRALGPLDLVVESDRPLVTEHFRRRLNGEAGPVDYVFHGLRKDGAVRDIESHCRGMDIGGKLLLVSVVMDISERKRAEREVQALQQELREQSTHDALTGLYNRRYLQDTLGRELLEAKREGRPVSVILADLDHFKAVNDRHGHLGGDEALRVFGALLKRHARGSDIYCRYGGEEFLLVLPGMTAEIAVERAEQLRVAIASAPVNHGGSLISVTASFGIATFPRDGRNGDELIAAADRALYAAKAAGRNRVNVSVGATTSPAGQHGAGPG</sequence>
<dbReference type="FunFam" id="3.30.70.270:FF:000001">
    <property type="entry name" value="Diguanylate cyclase domain protein"/>
    <property type="match status" value="1"/>
</dbReference>
<proteinExistence type="predicted"/>
<evidence type="ECO:0000259" key="6">
    <source>
        <dbReference type="PROSITE" id="PS50887"/>
    </source>
</evidence>
<keyword evidence="7" id="KW-0808">Transferase</keyword>
<dbReference type="SMART" id="SM00091">
    <property type="entry name" value="PAS"/>
    <property type="match status" value="1"/>
</dbReference>
<dbReference type="EC" id="2.7.7.65" evidence="1"/>
<dbReference type="Pfam" id="PF08447">
    <property type="entry name" value="PAS_3"/>
    <property type="match status" value="1"/>
</dbReference>
<dbReference type="GO" id="GO:1902201">
    <property type="term" value="P:negative regulation of bacterial-type flagellum-dependent cell motility"/>
    <property type="evidence" value="ECO:0007669"/>
    <property type="project" value="TreeGrafter"/>
</dbReference>
<organism evidence="7 8">
    <name type="scientific">Candidatus Accumulibacter aalborgensis</name>
    <dbReference type="NCBI Taxonomy" id="1860102"/>
    <lineage>
        <taxon>Bacteria</taxon>
        <taxon>Pseudomonadati</taxon>
        <taxon>Pseudomonadota</taxon>
        <taxon>Betaproteobacteria</taxon>
        <taxon>Candidatus Accumulibacter</taxon>
    </lineage>
</organism>
<feature type="coiled-coil region" evidence="3">
    <location>
        <begin position="203"/>
        <end position="230"/>
    </location>
</feature>
<comment type="catalytic activity">
    <reaction evidence="2">
        <text>2 GTP = 3',3'-c-di-GMP + 2 diphosphate</text>
        <dbReference type="Rhea" id="RHEA:24898"/>
        <dbReference type="ChEBI" id="CHEBI:33019"/>
        <dbReference type="ChEBI" id="CHEBI:37565"/>
        <dbReference type="ChEBI" id="CHEBI:58805"/>
        <dbReference type="EC" id="2.7.7.65"/>
    </reaction>
</comment>
<feature type="domain" description="GGDEF" evidence="6">
    <location>
        <begin position="258"/>
        <end position="391"/>
    </location>
</feature>
<dbReference type="PROSITE" id="PS50887">
    <property type="entry name" value="GGDEF"/>
    <property type="match status" value="1"/>
</dbReference>
<evidence type="ECO:0000259" key="5">
    <source>
        <dbReference type="PROSITE" id="PS50112"/>
    </source>
</evidence>
<dbReference type="InterPro" id="IPR029787">
    <property type="entry name" value="Nucleotide_cyclase"/>
</dbReference>
<dbReference type="SMART" id="SM00086">
    <property type="entry name" value="PAC"/>
    <property type="match status" value="1"/>
</dbReference>
<name>A0A1A8XK72_9PROT</name>
<evidence type="ECO:0000256" key="3">
    <source>
        <dbReference type="SAM" id="Coils"/>
    </source>
</evidence>
<keyword evidence="8" id="KW-1185">Reference proteome</keyword>
<dbReference type="STRING" id="1860102.ACCAA_220066"/>
<evidence type="ECO:0000313" key="8">
    <source>
        <dbReference type="Proteomes" id="UP000199169"/>
    </source>
</evidence>
<dbReference type="GO" id="GO:0043709">
    <property type="term" value="P:cell adhesion involved in single-species biofilm formation"/>
    <property type="evidence" value="ECO:0007669"/>
    <property type="project" value="TreeGrafter"/>
</dbReference>
<dbReference type="SUPFAM" id="SSF55785">
    <property type="entry name" value="PYP-like sensor domain (PAS domain)"/>
    <property type="match status" value="1"/>
</dbReference>
<dbReference type="GO" id="GO:0005886">
    <property type="term" value="C:plasma membrane"/>
    <property type="evidence" value="ECO:0007669"/>
    <property type="project" value="TreeGrafter"/>
</dbReference>
<gene>
    <name evidence="7" type="ORF">ACCAA_220066</name>
</gene>
<dbReference type="Gene3D" id="3.30.450.20">
    <property type="entry name" value="PAS domain"/>
    <property type="match status" value="1"/>
</dbReference>
<dbReference type="Proteomes" id="UP000199169">
    <property type="component" value="Unassembled WGS sequence"/>
</dbReference>
<dbReference type="InterPro" id="IPR001610">
    <property type="entry name" value="PAC"/>
</dbReference>
<reference evidence="7 8" key="1">
    <citation type="submission" date="2016-06" db="EMBL/GenBank/DDBJ databases">
        <authorList>
            <person name="Kjaerup R.B."/>
            <person name="Dalgaard T.S."/>
            <person name="Juul-Madsen H.R."/>
        </authorList>
    </citation>
    <scope>NUCLEOTIDE SEQUENCE [LARGE SCALE GENOMIC DNA]</scope>
    <source>
        <strain evidence="7">3</strain>
    </source>
</reference>
<dbReference type="PANTHER" id="PTHR45138">
    <property type="entry name" value="REGULATORY COMPONENTS OF SENSORY TRANSDUCTION SYSTEM"/>
    <property type="match status" value="1"/>
</dbReference>
<dbReference type="InterPro" id="IPR000160">
    <property type="entry name" value="GGDEF_dom"/>
</dbReference>
<dbReference type="CDD" id="cd01949">
    <property type="entry name" value="GGDEF"/>
    <property type="match status" value="1"/>
</dbReference>
<dbReference type="EMBL" id="FLQX01000097">
    <property type="protein sequence ID" value="SBT05579.1"/>
    <property type="molecule type" value="Genomic_DNA"/>
</dbReference>
<evidence type="ECO:0000256" key="4">
    <source>
        <dbReference type="SAM" id="MobiDB-lite"/>
    </source>
</evidence>
<dbReference type="InterPro" id="IPR050469">
    <property type="entry name" value="Diguanylate_Cyclase"/>
</dbReference>
<dbReference type="Gene3D" id="3.30.70.270">
    <property type="match status" value="1"/>
</dbReference>
<accession>A0A1A8XK72</accession>
<evidence type="ECO:0000256" key="2">
    <source>
        <dbReference type="ARBA" id="ARBA00034247"/>
    </source>
</evidence>
<feature type="region of interest" description="Disordered" evidence="4">
    <location>
        <begin position="1"/>
        <end position="27"/>
    </location>
</feature>
<dbReference type="SMART" id="SM00267">
    <property type="entry name" value="GGDEF"/>
    <property type="match status" value="1"/>
</dbReference>
<evidence type="ECO:0000256" key="1">
    <source>
        <dbReference type="ARBA" id="ARBA00012528"/>
    </source>
</evidence>
<dbReference type="InterPro" id="IPR013655">
    <property type="entry name" value="PAS_fold_3"/>
</dbReference>
<dbReference type="PANTHER" id="PTHR45138:SF9">
    <property type="entry name" value="DIGUANYLATE CYCLASE DGCM-RELATED"/>
    <property type="match status" value="1"/>
</dbReference>
<dbReference type="Pfam" id="PF00990">
    <property type="entry name" value="GGDEF"/>
    <property type="match status" value="1"/>
</dbReference>
<dbReference type="GO" id="GO:0052621">
    <property type="term" value="F:diguanylate cyclase activity"/>
    <property type="evidence" value="ECO:0007669"/>
    <property type="project" value="UniProtKB-EC"/>
</dbReference>
<dbReference type="InterPro" id="IPR043128">
    <property type="entry name" value="Rev_trsase/Diguanyl_cyclase"/>
</dbReference>
<dbReference type="SUPFAM" id="SSF55073">
    <property type="entry name" value="Nucleotide cyclase"/>
    <property type="match status" value="1"/>
</dbReference>
<dbReference type="CDD" id="cd00130">
    <property type="entry name" value="PAS"/>
    <property type="match status" value="1"/>
</dbReference>
<protein>
    <recommendedName>
        <fullName evidence="1">diguanylate cyclase</fullName>
        <ecNumber evidence="1">2.7.7.65</ecNumber>
    </recommendedName>
</protein>
<evidence type="ECO:0000313" key="7">
    <source>
        <dbReference type="EMBL" id="SBT05579.1"/>
    </source>
</evidence>
<dbReference type="PROSITE" id="PS50112">
    <property type="entry name" value="PAS"/>
    <property type="match status" value="1"/>
</dbReference>
<dbReference type="InterPro" id="IPR000014">
    <property type="entry name" value="PAS"/>
</dbReference>
<dbReference type="InterPro" id="IPR035965">
    <property type="entry name" value="PAS-like_dom_sf"/>
</dbReference>
<dbReference type="AlphaFoldDB" id="A0A1A8XK72"/>
<keyword evidence="7" id="KW-0548">Nucleotidyltransferase</keyword>
<dbReference type="NCBIfam" id="TIGR00229">
    <property type="entry name" value="sensory_box"/>
    <property type="match status" value="1"/>
</dbReference>
<keyword evidence="3" id="KW-0175">Coiled coil</keyword>